<comment type="caution">
    <text evidence="4">The sequence shown here is derived from an EMBL/GenBank/DDBJ whole genome shotgun (WGS) entry which is preliminary data.</text>
</comment>
<keyword evidence="1" id="KW-0812">Transmembrane</keyword>
<dbReference type="PANTHER" id="PTHR30273:SF2">
    <property type="entry name" value="PROTEIN FECR"/>
    <property type="match status" value="1"/>
</dbReference>
<keyword evidence="5" id="KW-1185">Reference proteome</keyword>
<dbReference type="EMBL" id="JAERTY010000022">
    <property type="protein sequence ID" value="MBL1411558.1"/>
    <property type="molecule type" value="Genomic_DNA"/>
</dbReference>
<gene>
    <name evidence="4" type="ORF">JKG61_22570</name>
</gene>
<dbReference type="InterPro" id="IPR032508">
    <property type="entry name" value="FecR_C"/>
</dbReference>
<dbReference type="PANTHER" id="PTHR30273">
    <property type="entry name" value="PERIPLASMIC SIGNAL SENSOR AND SIGMA FACTOR ACTIVATOR FECR-RELATED"/>
    <property type="match status" value="1"/>
</dbReference>
<reference evidence="4 5" key="1">
    <citation type="submission" date="2021-01" db="EMBL/GenBank/DDBJ databases">
        <title>C459-1 draft genome sequence.</title>
        <authorList>
            <person name="Zhang X.-F."/>
        </authorList>
    </citation>
    <scope>NUCLEOTIDE SEQUENCE [LARGE SCALE GENOMIC DNA]</scope>
    <source>
        <strain evidence="5">C459-1</strain>
    </source>
</reference>
<dbReference type="RefSeq" id="WP_202105274.1">
    <property type="nucleotide sequence ID" value="NZ_JAERTY010000022.1"/>
</dbReference>
<protein>
    <submittedName>
        <fullName evidence="4">FecR domain-containing protein</fullName>
    </submittedName>
</protein>
<accession>A0ABS1RA38</accession>
<evidence type="ECO:0000313" key="4">
    <source>
        <dbReference type="EMBL" id="MBL1411558.1"/>
    </source>
</evidence>
<keyword evidence="1" id="KW-1133">Transmembrane helix</keyword>
<feature type="domain" description="Protein FecR C-terminal" evidence="3">
    <location>
        <begin position="259"/>
        <end position="322"/>
    </location>
</feature>
<dbReference type="Pfam" id="PF04773">
    <property type="entry name" value="FecR"/>
    <property type="match status" value="1"/>
</dbReference>
<feature type="transmembrane region" description="Helical" evidence="1">
    <location>
        <begin position="84"/>
        <end position="105"/>
    </location>
</feature>
<sequence length="332" mass="37794">MNDLRLEELFDKYIHNRCSGEELEELLDLLQNLEGTILERHMHALWENKRGYPVPDGEVDWRKMLDQVKSESAQTPKNRINTGWFRYTAVATLLLSLSIGGYFWLTEWGRHNNDLVENTVPIIKRDTVLLSDGTQIVLNSGSTLRYPKQFVGGTREVHLDGEGFFDVAKDPDKPFIVYAGELKTIVLGTSFNVNAYSGQSKAEVTVITGQVHVEETKTGRQVDLIANEKVIHTRKQDQFVKSVDVKVEHDVAWNAGRQTFEDVPLDDIVQQYYRRYGKRLKIEGTALYNCRLSLVFDQESPGEVLEMIRLLTNAQVRAEGDVSILYGTGCPE</sequence>
<feature type="domain" description="FecR protein" evidence="2">
    <location>
        <begin position="126"/>
        <end position="211"/>
    </location>
</feature>
<evidence type="ECO:0000259" key="2">
    <source>
        <dbReference type="Pfam" id="PF04773"/>
    </source>
</evidence>
<dbReference type="Gene3D" id="2.60.120.1440">
    <property type="match status" value="1"/>
</dbReference>
<proteinExistence type="predicted"/>
<dbReference type="Pfam" id="PF16344">
    <property type="entry name" value="FecR_C"/>
    <property type="match status" value="1"/>
</dbReference>
<dbReference type="Gene3D" id="3.55.50.30">
    <property type="match status" value="1"/>
</dbReference>
<dbReference type="InterPro" id="IPR006860">
    <property type="entry name" value="FecR"/>
</dbReference>
<dbReference type="Proteomes" id="UP000625283">
    <property type="component" value="Unassembled WGS sequence"/>
</dbReference>
<keyword evidence="1" id="KW-0472">Membrane</keyword>
<dbReference type="PIRSF" id="PIRSF018266">
    <property type="entry name" value="FecR"/>
    <property type="match status" value="1"/>
</dbReference>
<evidence type="ECO:0000256" key="1">
    <source>
        <dbReference type="SAM" id="Phobius"/>
    </source>
</evidence>
<evidence type="ECO:0000259" key="3">
    <source>
        <dbReference type="Pfam" id="PF16344"/>
    </source>
</evidence>
<organism evidence="4 5">
    <name type="scientific">Sphingobacterium faecale</name>
    <dbReference type="NCBI Taxonomy" id="2803775"/>
    <lineage>
        <taxon>Bacteria</taxon>
        <taxon>Pseudomonadati</taxon>
        <taxon>Bacteroidota</taxon>
        <taxon>Sphingobacteriia</taxon>
        <taxon>Sphingobacteriales</taxon>
        <taxon>Sphingobacteriaceae</taxon>
        <taxon>Sphingobacterium</taxon>
    </lineage>
</organism>
<dbReference type="InterPro" id="IPR012373">
    <property type="entry name" value="Ferrdict_sens_TM"/>
</dbReference>
<name>A0ABS1RA38_9SPHI</name>
<evidence type="ECO:0000313" key="5">
    <source>
        <dbReference type="Proteomes" id="UP000625283"/>
    </source>
</evidence>